<protein>
    <submittedName>
        <fullName evidence="1">VP3</fullName>
    </submittedName>
</protein>
<reference evidence="1" key="1">
    <citation type="journal article" date="2019" name="Microbiome">
        <title>Stable distinct core eukaryotic viromes in different mosquito species from Guadeloupe, using single mosquito viral metagenomics.</title>
        <authorList>
            <person name="Shi C."/>
            <person name="Beller L."/>
            <person name="Deboutte W."/>
            <person name="Yinda K.C."/>
            <person name="Delang L."/>
            <person name="Vega-Rua A."/>
            <person name="Failloux A.B."/>
            <person name="Matthijnssens J."/>
        </authorList>
    </citation>
    <scope>NUCLEOTIDE SEQUENCE</scope>
    <source>
        <strain evidence="1">2017-PB-CQM-1-5</strain>
    </source>
</reference>
<accession>A0A5C1K2U3</accession>
<organism evidence="1">
    <name type="scientific">Guadeloupe Culex rhabdovirus</name>
    <dbReference type="NCBI Taxonomy" id="2607740"/>
    <lineage>
        <taxon>Viruses</taxon>
        <taxon>Riboviria</taxon>
        <taxon>Orthornavirae</taxon>
        <taxon>Negarnaviricota</taxon>
        <taxon>Haploviricotina</taxon>
        <taxon>Monjiviricetes</taxon>
        <taxon>Mononegavirales</taxon>
        <taxon>Rhabdoviridae</taxon>
        <taxon>Deltarhabdovirinae</taxon>
        <taxon>Stangrhavirus</taxon>
        <taxon>Stangrhavirus guadeloupe</taxon>
    </lineage>
</organism>
<proteinExistence type="predicted"/>
<dbReference type="EMBL" id="MN013390">
    <property type="protein sequence ID" value="QEM39103.1"/>
    <property type="molecule type" value="Viral_cRNA"/>
</dbReference>
<evidence type="ECO:0000313" key="1">
    <source>
        <dbReference type="EMBL" id="QEM39103.1"/>
    </source>
</evidence>
<name>A0A5C1K2U3_9RHAB</name>
<sequence>MSRSTSKTKSSSTALSRVLSDPRLMGPIGYGVQKREDLEDFEDIRNRGIRVKVNGKTYSRISMVINGTIHIDHPSKHFTSIQKKIGSLIAAEILFTTKTSLALLQYLSSFLIDSIWNSPNKQIVGARSALKQTFQLKLLSKVPCIQTNRILSLSKGASRSFIIPGPMSATGFADYEFKTTCCEIRLSDLTDLAESGFIQLEQHKGAFLGAKTSERFFNLGRNLDNFQLPLYLRTINLSNEIKLAGVSLSNSAGWIAEEEEPRSNPSTPLLRIPRSLPKFSILDRIRTPGSTSYTQISDV</sequence>
<gene>
    <name evidence="1" type="primary">VP3</name>
</gene>